<gene>
    <name evidence="1" type="ORF">HIJ39_15955</name>
</gene>
<evidence type="ECO:0000313" key="2">
    <source>
        <dbReference type="Proteomes" id="UP000533476"/>
    </source>
</evidence>
<dbReference type="AlphaFoldDB" id="A0A7Y0L5U3"/>
<evidence type="ECO:0000313" key="1">
    <source>
        <dbReference type="EMBL" id="NMP23832.1"/>
    </source>
</evidence>
<protein>
    <submittedName>
        <fullName evidence="1">Uncharacterized protein</fullName>
    </submittedName>
</protein>
<name>A0A7Y0L5U3_9FIRM</name>
<sequence length="82" mass="8953">MPQSLTATRVSPTATYTNAVVLSQAGNRYQSQKQSVRHEEAAPPDFCPRFLGYRPASPISVCTDTEEDKCVNAPPIPVSLLF</sequence>
<dbReference type="RefSeq" id="WP_169101441.1">
    <property type="nucleotide sequence ID" value="NZ_JABBVZ010000068.1"/>
</dbReference>
<accession>A0A7Y0L5U3</accession>
<reference evidence="1 2" key="1">
    <citation type="submission" date="2020-04" db="EMBL/GenBank/DDBJ databases">
        <authorList>
            <person name="Zhang R."/>
            <person name="Schippers A."/>
        </authorList>
    </citation>
    <scope>NUCLEOTIDE SEQUENCE [LARGE SCALE GENOMIC DNA]</scope>
    <source>
        <strain evidence="1 2">DSM 109850</strain>
    </source>
</reference>
<keyword evidence="2" id="KW-1185">Reference proteome</keyword>
<organism evidence="1 2">
    <name type="scientific">Sulfobacillus harzensis</name>
    <dbReference type="NCBI Taxonomy" id="2729629"/>
    <lineage>
        <taxon>Bacteria</taxon>
        <taxon>Bacillati</taxon>
        <taxon>Bacillota</taxon>
        <taxon>Clostridia</taxon>
        <taxon>Eubacteriales</taxon>
        <taxon>Clostridiales Family XVII. Incertae Sedis</taxon>
        <taxon>Sulfobacillus</taxon>
    </lineage>
</organism>
<dbReference type="Proteomes" id="UP000533476">
    <property type="component" value="Unassembled WGS sequence"/>
</dbReference>
<proteinExistence type="predicted"/>
<comment type="caution">
    <text evidence="1">The sequence shown here is derived from an EMBL/GenBank/DDBJ whole genome shotgun (WGS) entry which is preliminary data.</text>
</comment>
<dbReference type="EMBL" id="JABBVZ010000068">
    <property type="protein sequence ID" value="NMP23832.1"/>
    <property type="molecule type" value="Genomic_DNA"/>
</dbReference>